<dbReference type="EMBL" id="CP029803">
    <property type="protein sequence ID" value="AWT59215.1"/>
    <property type="molecule type" value="Genomic_DNA"/>
</dbReference>
<dbReference type="PANTHER" id="PTHR35005:SF1">
    <property type="entry name" value="2-AMINO-5-FORMYLAMINO-6-RIBOSYLAMINOPYRIMIDIN-4(3H)-ONE 5'-MONOPHOSPHATE DEFORMYLASE"/>
    <property type="match status" value="1"/>
</dbReference>
<evidence type="ECO:0000256" key="2">
    <source>
        <dbReference type="ARBA" id="ARBA00022723"/>
    </source>
</evidence>
<evidence type="ECO:0000313" key="6">
    <source>
        <dbReference type="EMBL" id="AWT59215.1"/>
    </source>
</evidence>
<dbReference type="KEGG" id="mtar:DF168_00396"/>
<evidence type="ECO:0000313" key="7">
    <source>
        <dbReference type="Proteomes" id="UP000247465"/>
    </source>
</evidence>
<organism evidence="6 7">
    <name type="scientific">Candidatus Moanibacter tarae</name>
    <dbReference type="NCBI Taxonomy" id="2200854"/>
    <lineage>
        <taxon>Bacteria</taxon>
        <taxon>Pseudomonadati</taxon>
        <taxon>Verrucomicrobiota</taxon>
        <taxon>Opitutia</taxon>
        <taxon>Puniceicoccales</taxon>
        <taxon>Puniceicoccales incertae sedis</taxon>
        <taxon>Candidatus Moanibacter</taxon>
    </lineage>
</organism>
<protein>
    <submittedName>
        <fullName evidence="6">Mycofactocin system creatinine amidohydrolase family protein MftE</fullName>
        <ecNumber evidence="6">3.5.-.-</ecNumber>
    </submittedName>
</protein>
<evidence type="ECO:0000256" key="1">
    <source>
        <dbReference type="ARBA" id="ARBA00001947"/>
    </source>
</evidence>
<dbReference type="GO" id="GO:0046872">
    <property type="term" value="F:metal ion binding"/>
    <property type="evidence" value="ECO:0007669"/>
    <property type="project" value="UniProtKB-KW"/>
</dbReference>
<comment type="similarity">
    <text evidence="5">Belongs to the creatininase superfamily.</text>
</comment>
<dbReference type="SUPFAM" id="SSF102215">
    <property type="entry name" value="Creatininase"/>
    <property type="match status" value="1"/>
</dbReference>
<name>A0A2Z4AD07_9BACT</name>
<keyword evidence="4" id="KW-0862">Zinc</keyword>
<evidence type="ECO:0000256" key="4">
    <source>
        <dbReference type="ARBA" id="ARBA00022833"/>
    </source>
</evidence>
<proteinExistence type="inferred from homology"/>
<dbReference type="Proteomes" id="UP000247465">
    <property type="component" value="Chromosome"/>
</dbReference>
<dbReference type="AlphaFoldDB" id="A0A2Z4AD07"/>
<dbReference type="InterPro" id="IPR024087">
    <property type="entry name" value="Creatininase-like_sf"/>
</dbReference>
<reference evidence="6 7" key="1">
    <citation type="submission" date="2018-06" db="EMBL/GenBank/DDBJ databases">
        <title>Draft Genome Sequence of a Novel Marine Bacterium Related to the Verrucomicrobia.</title>
        <authorList>
            <person name="Vosseberg J."/>
            <person name="Martijn J."/>
            <person name="Ettema T.J.G."/>
        </authorList>
    </citation>
    <scope>NUCLEOTIDE SEQUENCE [LARGE SCALE GENOMIC DNA]</scope>
    <source>
        <strain evidence="6">TARA_B100001123</strain>
    </source>
</reference>
<accession>A0A2Z4AD07</accession>
<dbReference type="GO" id="GO:0016811">
    <property type="term" value="F:hydrolase activity, acting on carbon-nitrogen (but not peptide) bonds, in linear amides"/>
    <property type="evidence" value="ECO:0007669"/>
    <property type="project" value="TreeGrafter"/>
</dbReference>
<comment type="cofactor">
    <cofactor evidence="1">
        <name>Zn(2+)</name>
        <dbReference type="ChEBI" id="CHEBI:29105"/>
    </cofactor>
</comment>
<gene>
    <name evidence="6" type="primary">mftE_1</name>
    <name evidence="6" type="ORF">DF168_00396</name>
</gene>
<dbReference type="GO" id="GO:0009231">
    <property type="term" value="P:riboflavin biosynthetic process"/>
    <property type="evidence" value="ECO:0007669"/>
    <property type="project" value="TreeGrafter"/>
</dbReference>
<dbReference type="Pfam" id="PF02633">
    <property type="entry name" value="Creatininase"/>
    <property type="match status" value="1"/>
</dbReference>
<sequence length="250" mass="27488">MILSEMTSPEIDALPRDIVVLVPIASCEQHSTHLPVFTDSMIGGEVARRVHECAPNDVLVLPVQWLGYSQHHIRYPGTVSAISETHLLLMMDIVASMVGHGFKKIFIQNSHGGNSAGISVLLQRLMERYQDGDVEFYTRWAWASMDKLNAIRDLGNAGSGHAGETETSMILAMRPDLVRTENFDADGEKTGMQVPGVSSYHRFDQRTRHGGVGDPQPATPEKGEAMLKASAEEIAAAVLKIRKLRPFDSI</sequence>
<dbReference type="PANTHER" id="PTHR35005">
    <property type="entry name" value="3-DEHYDRO-SCYLLO-INOSOSE HYDROLASE"/>
    <property type="match status" value="1"/>
</dbReference>
<evidence type="ECO:0000256" key="3">
    <source>
        <dbReference type="ARBA" id="ARBA00022801"/>
    </source>
</evidence>
<keyword evidence="2" id="KW-0479">Metal-binding</keyword>
<dbReference type="EC" id="3.5.-.-" evidence="6"/>
<evidence type="ECO:0000256" key="5">
    <source>
        <dbReference type="ARBA" id="ARBA00024029"/>
    </source>
</evidence>
<dbReference type="InterPro" id="IPR003785">
    <property type="entry name" value="Creatininase/forma_Hydrolase"/>
</dbReference>
<keyword evidence="3 6" id="KW-0378">Hydrolase</keyword>
<dbReference type="Gene3D" id="3.40.50.10310">
    <property type="entry name" value="Creatininase"/>
    <property type="match status" value="1"/>
</dbReference>